<organism evidence="2 3">
    <name type="scientific">Haloferula luteola</name>
    <dbReference type="NCBI Taxonomy" id="595692"/>
    <lineage>
        <taxon>Bacteria</taxon>
        <taxon>Pseudomonadati</taxon>
        <taxon>Verrucomicrobiota</taxon>
        <taxon>Verrucomicrobiia</taxon>
        <taxon>Verrucomicrobiales</taxon>
        <taxon>Verrucomicrobiaceae</taxon>
        <taxon>Haloferula</taxon>
    </lineage>
</organism>
<gene>
    <name evidence="2" type="ORF">HNR46_001758</name>
</gene>
<dbReference type="Proteomes" id="UP000557717">
    <property type="component" value="Unassembled WGS sequence"/>
</dbReference>
<evidence type="ECO:0000313" key="2">
    <source>
        <dbReference type="EMBL" id="MBB5351521.1"/>
    </source>
</evidence>
<reference evidence="2 3" key="1">
    <citation type="submission" date="2020-08" db="EMBL/GenBank/DDBJ databases">
        <title>Genomic Encyclopedia of Type Strains, Phase IV (KMG-IV): sequencing the most valuable type-strain genomes for metagenomic binning, comparative biology and taxonomic classification.</title>
        <authorList>
            <person name="Goeker M."/>
        </authorList>
    </citation>
    <scope>NUCLEOTIDE SEQUENCE [LARGE SCALE GENOMIC DNA]</scope>
    <source>
        <strain evidence="2 3">YC6886</strain>
    </source>
</reference>
<dbReference type="AlphaFoldDB" id="A0A840VFE2"/>
<proteinExistence type="predicted"/>
<dbReference type="PANTHER" id="PTHR11106">
    <property type="entry name" value="GANGLIOSIDE INDUCED DIFFERENTIATION ASSOCIATED PROTEIN 2-RELATED"/>
    <property type="match status" value="1"/>
</dbReference>
<dbReference type="SMART" id="SM00506">
    <property type="entry name" value="A1pp"/>
    <property type="match status" value="1"/>
</dbReference>
<name>A0A840VFE2_9BACT</name>
<comment type="caution">
    <text evidence="2">The sequence shown here is derived from an EMBL/GenBank/DDBJ whole genome shotgun (WGS) entry which is preliminary data.</text>
</comment>
<dbReference type="CDD" id="cd02908">
    <property type="entry name" value="Macro_OAADPr_deacetylase"/>
    <property type="match status" value="1"/>
</dbReference>
<dbReference type="EMBL" id="JACHFD010000007">
    <property type="protein sequence ID" value="MBB5351521.1"/>
    <property type="molecule type" value="Genomic_DNA"/>
</dbReference>
<dbReference type="InterPro" id="IPR002589">
    <property type="entry name" value="Macro_dom"/>
</dbReference>
<dbReference type="PROSITE" id="PS51154">
    <property type="entry name" value="MACRO"/>
    <property type="match status" value="1"/>
</dbReference>
<keyword evidence="3" id="KW-1185">Reference proteome</keyword>
<evidence type="ECO:0000313" key="3">
    <source>
        <dbReference type="Proteomes" id="UP000557717"/>
    </source>
</evidence>
<accession>A0A840VFE2</accession>
<dbReference type="NCBIfam" id="NF001664">
    <property type="entry name" value="PRK00431.1-6"/>
    <property type="match status" value="1"/>
</dbReference>
<dbReference type="Pfam" id="PF01661">
    <property type="entry name" value="Macro"/>
    <property type="match status" value="1"/>
</dbReference>
<feature type="domain" description="Macro" evidence="1">
    <location>
        <begin position="112"/>
        <end position="287"/>
    </location>
</feature>
<dbReference type="SUPFAM" id="SSF52949">
    <property type="entry name" value="Macro domain-like"/>
    <property type="match status" value="1"/>
</dbReference>
<dbReference type="Gene3D" id="3.40.220.10">
    <property type="entry name" value="Leucine Aminopeptidase, subunit E, domain 1"/>
    <property type="match status" value="1"/>
</dbReference>
<dbReference type="InterPro" id="IPR043472">
    <property type="entry name" value="Macro_dom-like"/>
</dbReference>
<evidence type="ECO:0000259" key="1">
    <source>
        <dbReference type="PROSITE" id="PS51154"/>
    </source>
</evidence>
<protein>
    <submittedName>
        <fullName evidence="2">O-acetyl-ADP-ribose deacetylase (Regulator of RNase III)</fullName>
    </submittedName>
</protein>
<sequence length="287" mass="31880">MKTTTLYRPVGPLELKRIEESEWTAFPPRLPDQPIFYPVLNVDDAVQIARDWNVPSSGSGFVTQFQVESEYLQRFPVQVVGGREHVELWVPAEELDEFNRRIVGRIEVVRSFPEVACPGKSVRRMKAIQGDITRLQVDAIVNAANTSLLGGGGVDGAIHRAAGPELVEECRKFRGCKTGEARLTQGYRLPARWVIHTPGPVWNGGGLHEREKLASCYRNSLRLAMDQGAGSIAFPCISTGVYRYPPDLAAQVAVETCRDFLEETGADLAVTFCCFSKADLELYQKLL</sequence>
<dbReference type="PANTHER" id="PTHR11106:SF27">
    <property type="entry name" value="MACRO DOMAIN-CONTAINING PROTEIN"/>
    <property type="match status" value="1"/>
</dbReference>